<evidence type="ECO:0000313" key="3">
    <source>
        <dbReference type="Proteomes" id="UP000230407"/>
    </source>
</evidence>
<proteinExistence type="predicted"/>
<dbReference type="AlphaFoldDB" id="A0A2M8LPU8"/>
<dbReference type="Proteomes" id="UP000230407">
    <property type="component" value="Unassembled WGS sequence"/>
</dbReference>
<feature type="compositionally biased region" description="Low complexity" evidence="1">
    <location>
        <begin position="146"/>
        <end position="155"/>
    </location>
</feature>
<dbReference type="EMBL" id="PGGW01000070">
    <property type="protein sequence ID" value="PJE93965.1"/>
    <property type="molecule type" value="Genomic_DNA"/>
</dbReference>
<evidence type="ECO:0000313" key="2">
    <source>
        <dbReference type="EMBL" id="PJE93965.1"/>
    </source>
</evidence>
<name>A0A2M8LPU8_9ACTN</name>
<sequence length="184" mass="19769">MSRINRPRRLWLWVPLPPAGFPGRRERGHRRGGPGRVRYGGRTRRGRHGGEQQPQPRFVGTRSTAAVNSAQPRTPTTDSKRPAIDSSPLSSCGKEDRTTRGVFPSPASSDHSSRYRAHSSAGSVPASTRRLTAVVRTNPGRVGRPAAAEAARAAALPPHSAVPGTARRLPHGDESQAIKSLTSK</sequence>
<reference evidence="2 3" key="1">
    <citation type="submission" date="2017-11" db="EMBL/GenBank/DDBJ databases">
        <title>Streptomyces carmine sp. nov., a novel actinomycete isolated from Sophora alopecuroides in Xinjiang, China.</title>
        <authorList>
            <person name="Wang Y."/>
            <person name="Luo X."/>
            <person name="Wan C."/>
            <person name="Zhang L."/>
        </authorList>
    </citation>
    <scope>NUCLEOTIDE SEQUENCE [LARGE SCALE GENOMIC DNA]</scope>
    <source>
        <strain evidence="2 3">TRM SA0054</strain>
    </source>
</reference>
<feature type="region of interest" description="Disordered" evidence="1">
    <location>
        <begin position="17"/>
        <end position="184"/>
    </location>
</feature>
<keyword evidence="3" id="KW-1185">Reference proteome</keyword>
<accession>A0A2M8LPU8</accession>
<feature type="compositionally biased region" description="Polar residues" evidence="1">
    <location>
        <begin position="61"/>
        <end position="77"/>
    </location>
</feature>
<organism evidence="2 3">
    <name type="scientific">Streptomyces carminius</name>
    <dbReference type="NCBI Taxonomy" id="2665496"/>
    <lineage>
        <taxon>Bacteria</taxon>
        <taxon>Bacillati</taxon>
        <taxon>Actinomycetota</taxon>
        <taxon>Actinomycetes</taxon>
        <taxon>Kitasatosporales</taxon>
        <taxon>Streptomycetaceae</taxon>
        <taxon>Streptomyces</taxon>
    </lineage>
</organism>
<feature type="compositionally biased region" description="Basic residues" evidence="1">
    <location>
        <begin position="26"/>
        <end position="47"/>
    </location>
</feature>
<dbReference type="RefSeq" id="WP_100205325.1">
    <property type="nucleotide sequence ID" value="NZ_PGGW01000070.1"/>
</dbReference>
<evidence type="ECO:0000256" key="1">
    <source>
        <dbReference type="SAM" id="MobiDB-lite"/>
    </source>
</evidence>
<gene>
    <name evidence="2" type="ORF">CUT44_30945</name>
</gene>
<feature type="compositionally biased region" description="Polar residues" evidence="1">
    <location>
        <begin position="120"/>
        <end position="130"/>
    </location>
</feature>
<protein>
    <submittedName>
        <fullName evidence="2">Uncharacterized protein</fullName>
    </submittedName>
</protein>
<comment type="caution">
    <text evidence="2">The sequence shown here is derived from an EMBL/GenBank/DDBJ whole genome shotgun (WGS) entry which is preliminary data.</text>
</comment>